<dbReference type="Gene3D" id="2.160.10.10">
    <property type="entry name" value="Hexapeptide repeat proteins"/>
    <property type="match status" value="1"/>
</dbReference>
<keyword evidence="2" id="KW-1185">Reference proteome</keyword>
<dbReference type="Proteomes" id="UP001500320">
    <property type="component" value="Unassembled WGS sequence"/>
</dbReference>
<dbReference type="InterPro" id="IPR047324">
    <property type="entry name" value="LbH_gamma_CA-like"/>
</dbReference>
<dbReference type="EMBL" id="BAAAUT010000007">
    <property type="protein sequence ID" value="GAA3122880.1"/>
    <property type="molecule type" value="Genomic_DNA"/>
</dbReference>
<dbReference type="PANTHER" id="PTHR13061">
    <property type="entry name" value="DYNACTIN SUBUNIT P25"/>
    <property type="match status" value="1"/>
</dbReference>
<gene>
    <name evidence="1" type="ORF">GCM10010466_12250</name>
</gene>
<proteinExistence type="predicted"/>
<dbReference type="InterPro" id="IPR050484">
    <property type="entry name" value="Transf_Hexapept/Carb_Anhydrase"/>
</dbReference>
<dbReference type="CDD" id="cd04645">
    <property type="entry name" value="LbH_gamma_CA_like"/>
    <property type="match status" value="1"/>
</dbReference>
<dbReference type="InterPro" id="IPR011004">
    <property type="entry name" value="Trimer_LpxA-like_sf"/>
</dbReference>
<sequence>MAEKETSETTLLSTTRNRNRNGDMLAEISDTLTARNIVSMNLTPHIAALDGGAAPDIHPDAYVAPGAVVVGRVRLGRAANVWYGSVLRGDDEAIEVGEECNVQDLCCLHADPGEPAVLEPRVSLGHRATVHGAHVETGALIGIGAIVLGGARIGAGTLVAAGALIGPGKRIPSGVLVAGVPGRIVRELTDDDRASFARTPDNYMAKAARHRAAVPLPAVPGS</sequence>
<accession>A0ABP6MQW0</accession>
<dbReference type="SUPFAM" id="SSF51161">
    <property type="entry name" value="Trimeric LpxA-like enzymes"/>
    <property type="match status" value="1"/>
</dbReference>
<evidence type="ECO:0000313" key="1">
    <source>
        <dbReference type="EMBL" id="GAA3122880.1"/>
    </source>
</evidence>
<dbReference type="PANTHER" id="PTHR13061:SF29">
    <property type="entry name" value="GAMMA CARBONIC ANHYDRASE-LIKE 1, MITOCHONDRIAL-RELATED"/>
    <property type="match status" value="1"/>
</dbReference>
<name>A0ABP6MQW0_9ACTN</name>
<reference evidence="2" key="1">
    <citation type="journal article" date="2019" name="Int. J. Syst. Evol. Microbiol.">
        <title>The Global Catalogue of Microorganisms (GCM) 10K type strain sequencing project: providing services to taxonomists for standard genome sequencing and annotation.</title>
        <authorList>
            <consortium name="The Broad Institute Genomics Platform"/>
            <consortium name="The Broad Institute Genome Sequencing Center for Infectious Disease"/>
            <person name="Wu L."/>
            <person name="Ma J."/>
        </authorList>
    </citation>
    <scope>NUCLEOTIDE SEQUENCE [LARGE SCALE GENOMIC DNA]</scope>
    <source>
        <strain evidence="2">JCM 9373</strain>
    </source>
</reference>
<evidence type="ECO:0000313" key="2">
    <source>
        <dbReference type="Proteomes" id="UP001500320"/>
    </source>
</evidence>
<organism evidence="1 2">
    <name type="scientific">Planomonospora alba</name>
    <dbReference type="NCBI Taxonomy" id="161354"/>
    <lineage>
        <taxon>Bacteria</taxon>
        <taxon>Bacillati</taxon>
        <taxon>Actinomycetota</taxon>
        <taxon>Actinomycetes</taxon>
        <taxon>Streptosporangiales</taxon>
        <taxon>Streptosporangiaceae</taxon>
        <taxon>Planomonospora</taxon>
    </lineage>
</organism>
<comment type="caution">
    <text evidence="1">The sequence shown here is derived from an EMBL/GenBank/DDBJ whole genome shotgun (WGS) entry which is preliminary data.</text>
</comment>
<protein>
    <submittedName>
        <fullName evidence="1">Uncharacterized protein</fullName>
    </submittedName>
</protein>